<proteinExistence type="predicted"/>
<evidence type="ECO:0000313" key="3">
    <source>
        <dbReference type="EMBL" id="GAA0608095.1"/>
    </source>
</evidence>
<reference evidence="3 4" key="1">
    <citation type="journal article" date="2019" name="Int. J. Syst. Evol. Microbiol.">
        <title>The Global Catalogue of Microorganisms (GCM) 10K type strain sequencing project: providing services to taxonomists for standard genome sequencing and annotation.</title>
        <authorList>
            <consortium name="The Broad Institute Genomics Platform"/>
            <consortium name="The Broad Institute Genome Sequencing Center for Infectious Disease"/>
            <person name="Wu L."/>
            <person name="Ma J."/>
        </authorList>
    </citation>
    <scope>NUCLEOTIDE SEQUENCE [LARGE SCALE GENOMIC DNA]</scope>
    <source>
        <strain evidence="3 4">JCM 15115</strain>
    </source>
</reference>
<dbReference type="PANTHER" id="PTHR43762:SF1">
    <property type="entry name" value="D-ARABINONO-1,4-LACTONE OXIDASE"/>
    <property type="match status" value="1"/>
</dbReference>
<comment type="caution">
    <text evidence="3">The sequence shown here is derived from an EMBL/GenBank/DDBJ whole genome shotgun (WGS) entry which is preliminary data.</text>
</comment>
<dbReference type="EMBL" id="BAAADE010000005">
    <property type="protein sequence ID" value="GAA0608095.1"/>
    <property type="molecule type" value="Genomic_DNA"/>
</dbReference>
<keyword evidence="1" id="KW-0274">FAD</keyword>
<dbReference type="InterPro" id="IPR016169">
    <property type="entry name" value="FAD-bd_PCMH_sub2"/>
</dbReference>
<dbReference type="PANTHER" id="PTHR43762">
    <property type="entry name" value="L-GULONOLACTONE OXIDASE"/>
    <property type="match status" value="1"/>
</dbReference>
<dbReference type="Gene3D" id="3.30.465.10">
    <property type="match status" value="1"/>
</dbReference>
<name>A0ABN1GBR5_9HYPH</name>
<dbReference type="Proteomes" id="UP001424441">
    <property type="component" value="Unassembled WGS sequence"/>
</dbReference>
<keyword evidence="1" id="KW-0285">Flavoprotein</keyword>
<feature type="domain" description="FAD-binding PCMH-type" evidence="2">
    <location>
        <begin position="1"/>
        <end position="155"/>
    </location>
</feature>
<dbReference type="PROSITE" id="PS51387">
    <property type="entry name" value="FAD_PCMH"/>
    <property type="match status" value="1"/>
</dbReference>
<keyword evidence="4" id="KW-1185">Reference proteome</keyword>
<dbReference type="Pfam" id="PF01565">
    <property type="entry name" value="FAD_binding_4"/>
    <property type="match status" value="1"/>
</dbReference>
<accession>A0ABN1GBR5</accession>
<dbReference type="SUPFAM" id="SSF56176">
    <property type="entry name" value="FAD-binding/transporter-associated domain-like"/>
    <property type="match status" value="1"/>
</dbReference>
<dbReference type="InterPro" id="IPR006094">
    <property type="entry name" value="Oxid_FAD_bind_N"/>
</dbReference>
<organism evidence="3 4">
    <name type="scientific">Paenochrobactrum glaciei</name>
    <dbReference type="NCBI Taxonomy" id="486407"/>
    <lineage>
        <taxon>Bacteria</taxon>
        <taxon>Pseudomonadati</taxon>
        <taxon>Pseudomonadota</taxon>
        <taxon>Alphaproteobacteria</taxon>
        <taxon>Hyphomicrobiales</taxon>
        <taxon>Brucellaceae</taxon>
        <taxon>Paenochrobactrum</taxon>
    </lineage>
</organism>
<protein>
    <submittedName>
        <fullName evidence="3">FAD-binding oxidoreductase</fullName>
    </submittedName>
</protein>
<evidence type="ECO:0000313" key="4">
    <source>
        <dbReference type="Proteomes" id="UP001424441"/>
    </source>
</evidence>
<evidence type="ECO:0000259" key="2">
    <source>
        <dbReference type="PROSITE" id="PS51387"/>
    </source>
</evidence>
<gene>
    <name evidence="3" type="ORF">GCM10008943_24560</name>
</gene>
<dbReference type="InterPro" id="IPR016166">
    <property type="entry name" value="FAD-bd_PCMH"/>
</dbReference>
<evidence type="ECO:0000256" key="1">
    <source>
        <dbReference type="ARBA" id="ARBA00022827"/>
    </source>
</evidence>
<dbReference type="InterPro" id="IPR010031">
    <property type="entry name" value="FAD_lactone_oxidase-like"/>
</dbReference>
<dbReference type="InterPro" id="IPR036318">
    <property type="entry name" value="FAD-bd_PCMH-like_sf"/>
</dbReference>
<sequence>MSPETMGGNDGGLLPFGNGRSYGDSCHNDQGLLIAMRDHARIIDFDHNNGILEAASGITLEEIIPAIAPSGFFLAVTPGTKFVTLGGAIANDVHGKNHHLRGTFGCHVESLQLLRSDGQIYLCSSSENEALFRATIGGMGLTGIIISARIRLMKTGSLDIIEKITPFNNLEHYFDIAEANDAENEYAVAWLDQLASGKKTGRGVLIAGNHADNGNFTVKKRGFLPSVPFEMPFSMLNCFSLTAFNYAYFKAKSGNSAPHLTGMDSFFYPLDGVKHWNRLYGRAGLFQHQSVIPFETARKGIASLLQAASEAGQASFLTVLKRFGSISSPGILSFPRAGYTLTLDFPNKGIKTLQLLDRLDAITIDSGGRVNPYKDHHMSAACFEQGFAQWQTLETLRDPAFCSDFWYRTALAGHN</sequence>